<feature type="compositionally biased region" description="Polar residues" evidence="1">
    <location>
        <begin position="141"/>
        <end position="158"/>
    </location>
</feature>
<name>A0A7S1UXH0_9STRA</name>
<accession>A0A7S1UXH0</accession>
<keyword evidence="2" id="KW-0472">Membrane</keyword>
<evidence type="ECO:0000256" key="2">
    <source>
        <dbReference type="SAM" id="Phobius"/>
    </source>
</evidence>
<evidence type="ECO:0000313" key="3">
    <source>
        <dbReference type="EMBL" id="CAD9281302.1"/>
    </source>
</evidence>
<reference evidence="3" key="1">
    <citation type="submission" date="2021-01" db="EMBL/GenBank/DDBJ databases">
        <authorList>
            <person name="Corre E."/>
            <person name="Pelletier E."/>
            <person name="Niang G."/>
            <person name="Scheremetjew M."/>
            <person name="Finn R."/>
            <person name="Kale V."/>
            <person name="Holt S."/>
            <person name="Cochrane G."/>
            <person name="Meng A."/>
            <person name="Brown T."/>
            <person name="Cohen L."/>
        </authorList>
    </citation>
    <scope>NUCLEOTIDE SEQUENCE</scope>
    <source>
        <strain evidence="3">CCMP 410</strain>
    </source>
</reference>
<feature type="region of interest" description="Disordered" evidence="1">
    <location>
        <begin position="124"/>
        <end position="324"/>
    </location>
</feature>
<feature type="compositionally biased region" description="Basic and acidic residues" evidence="1">
    <location>
        <begin position="179"/>
        <end position="192"/>
    </location>
</feature>
<proteinExistence type="predicted"/>
<keyword evidence="2" id="KW-0812">Transmembrane</keyword>
<organism evidence="3">
    <name type="scientific">Grammatophora oceanica</name>
    <dbReference type="NCBI Taxonomy" id="210454"/>
    <lineage>
        <taxon>Eukaryota</taxon>
        <taxon>Sar</taxon>
        <taxon>Stramenopiles</taxon>
        <taxon>Ochrophyta</taxon>
        <taxon>Bacillariophyta</taxon>
        <taxon>Fragilariophyceae</taxon>
        <taxon>Fragilariophycidae</taxon>
        <taxon>Rhabdonematales</taxon>
        <taxon>Grammatophoraceae</taxon>
        <taxon>Grammatophora</taxon>
    </lineage>
</organism>
<dbReference type="AlphaFoldDB" id="A0A7S1UXH0"/>
<feature type="region of interest" description="Disordered" evidence="1">
    <location>
        <begin position="48"/>
        <end position="91"/>
    </location>
</feature>
<gene>
    <name evidence="3" type="ORF">GOCE00092_LOCUS10212</name>
</gene>
<keyword evidence="2" id="KW-1133">Transmembrane helix</keyword>
<dbReference type="EMBL" id="HBGK01020075">
    <property type="protein sequence ID" value="CAD9281302.1"/>
    <property type="molecule type" value="Transcribed_RNA"/>
</dbReference>
<feature type="compositionally biased region" description="Polar residues" evidence="1">
    <location>
        <begin position="221"/>
        <end position="231"/>
    </location>
</feature>
<feature type="compositionally biased region" description="Low complexity" evidence="1">
    <location>
        <begin position="80"/>
        <end position="91"/>
    </location>
</feature>
<feature type="transmembrane region" description="Helical" evidence="2">
    <location>
        <begin position="334"/>
        <end position="357"/>
    </location>
</feature>
<feature type="compositionally biased region" description="Low complexity" evidence="1">
    <location>
        <begin position="201"/>
        <end position="217"/>
    </location>
</feature>
<protein>
    <submittedName>
        <fullName evidence="3">Uncharacterized protein</fullName>
    </submittedName>
</protein>
<evidence type="ECO:0000256" key="1">
    <source>
        <dbReference type="SAM" id="MobiDB-lite"/>
    </source>
</evidence>
<sequence length="358" mass="38530">MRVIAPASEGMILPKKKTRKIYRRTARGAIKSTIATVNEDEEAVEAPIPFDEVNFRPSRGFRPSDDGEETDDHDDHGSIPDDGSSVASSRYSLVSELTQSVAPSMIGGAPRPDFERIPSSIGMKSMRGIGENDEMSHGIQPASQLDDSGRSGFSSEAGRSSPLLMMGGVSSYGLSASPDARKKVIPDPEKGGRVSPLNMMGSSGHGTSSSRRASGSRQDNEPYSKSNSTPSMMIMAGSPSNKRQSLPRVQEEIVVSPDGNTELVRKSPSTSQRKSDSGVEKPSPGLADKPDSSFEYLPGTVQATRDELDEMEEQQQRLSHSQSVKKLQRQNRRLAFLLGVVVVAGAVAIALVLIFLLR</sequence>